<dbReference type="Pfam" id="PF03781">
    <property type="entry name" value="FGE-sulfatase"/>
    <property type="match status" value="1"/>
</dbReference>
<feature type="chain" id="PRO_5030624866" evidence="1">
    <location>
        <begin position="32"/>
        <end position="348"/>
    </location>
</feature>
<dbReference type="PANTHER" id="PTHR23150">
    <property type="entry name" value="SULFATASE MODIFYING FACTOR 1, 2"/>
    <property type="match status" value="1"/>
</dbReference>
<feature type="domain" description="Sulfatase-modifying factor enzyme-like" evidence="2">
    <location>
        <begin position="39"/>
        <end position="345"/>
    </location>
</feature>
<keyword evidence="4" id="KW-1185">Reference proteome</keyword>
<evidence type="ECO:0000259" key="2">
    <source>
        <dbReference type="Pfam" id="PF03781"/>
    </source>
</evidence>
<organism evidence="3 4">
    <name type="scientific">Pseudoduganella rivuli</name>
    <dbReference type="NCBI Taxonomy" id="2666085"/>
    <lineage>
        <taxon>Bacteria</taxon>
        <taxon>Pseudomonadati</taxon>
        <taxon>Pseudomonadota</taxon>
        <taxon>Betaproteobacteria</taxon>
        <taxon>Burkholderiales</taxon>
        <taxon>Oxalobacteraceae</taxon>
        <taxon>Telluria group</taxon>
        <taxon>Pseudoduganella</taxon>
    </lineage>
</organism>
<dbReference type="InterPro" id="IPR042095">
    <property type="entry name" value="SUMF_sf"/>
</dbReference>
<dbReference type="GO" id="GO:0120147">
    <property type="term" value="F:formylglycine-generating oxidase activity"/>
    <property type="evidence" value="ECO:0007669"/>
    <property type="project" value="TreeGrafter"/>
</dbReference>
<comment type="caution">
    <text evidence="3">The sequence shown here is derived from an EMBL/GenBank/DDBJ whole genome shotgun (WGS) entry which is preliminary data.</text>
</comment>
<dbReference type="SUPFAM" id="SSF56436">
    <property type="entry name" value="C-type lectin-like"/>
    <property type="match status" value="1"/>
</dbReference>
<dbReference type="PANTHER" id="PTHR23150:SF19">
    <property type="entry name" value="FORMYLGLYCINE-GENERATING ENZYME"/>
    <property type="match status" value="1"/>
</dbReference>
<gene>
    <name evidence="3" type="ORF">GJ700_18940</name>
</gene>
<feature type="signal peptide" evidence="1">
    <location>
        <begin position="1"/>
        <end position="31"/>
    </location>
</feature>
<sequence length="348" mass="37969">MASVATVAQRGGGAMKTSVIALLFSTATALSAVPAVPDGMRLIPAGRFEMGSNADIAWPEEGPAHRVVLTRAYLMDETEVTNAQFARFVQATGYRTVAERPVRLADIMAQLPPGSPPPPRDMLQPGSLVFTMPAGPVDLRDVSHWWRWTPGANWRHPEGPGSDIRRRAAHPVVHLAWGDADRYCRWAGKRLPTEAEWERAARGGADGLDYVWGSEAPNEAAPKASWFANIWQGLFPVHNTGQDGYVFTAPVKSYRANPYGLYDMAGNAWEWTADWYDRQAYAGLSKRETTDPQGAPHPLDALRRKSQRGGSFLCHASYCNRYRPAARQGAAADSGTSHAGVRCAKSVG</sequence>
<dbReference type="InterPro" id="IPR051043">
    <property type="entry name" value="Sulfatase_Mod_Factor_Kinase"/>
</dbReference>
<accession>A0A7X2IPL5</accession>
<dbReference type="InterPro" id="IPR005532">
    <property type="entry name" value="SUMF_dom"/>
</dbReference>
<proteinExistence type="predicted"/>
<evidence type="ECO:0000313" key="3">
    <source>
        <dbReference type="EMBL" id="MRV73791.1"/>
    </source>
</evidence>
<dbReference type="Gene3D" id="3.90.1580.10">
    <property type="entry name" value="paralog of FGE (formylglycine-generating enzyme)"/>
    <property type="match status" value="1"/>
</dbReference>
<protein>
    <submittedName>
        <fullName evidence="3">SUMF1/EgtB/PvdO family nonheme iron enzyme</fullName>
    </submittedName>
</protein>
<reference evidence="3 4" key="1">
    <citation type="submission" date="2019-11" db="EMBL/GenBank/DDBJ databases">
        <title>Novel species isolated from a subtropical stream in China.</title>
        <authorList>
            <person name="Lu H."/>
        </authorList>
    </citation>
    <scope>NUCLEOTIDE SEQUENCE [LARGE SCALE GENOMIC DNA]</scope>
    <source>
        <strain evidence="3 4">FT92W</strain>
    </source>
</reference>
<dbReference type="Proteomes" id="UP000446768">
    <property type="component" value="Unassembled WGS sequence"/>
</dbReference>
<evidence type="ECO:0000256" key="1">
    <source>
        <dbReference type="SAM" id="SignalP"/>
    </source>
</evidence>
<evidence type="ECO:0000313" key="4">
    <source>
        <dbReference type="Proteomes" id="UP000446768"/>
    </source>
</evidence>
<dbReference type="AlphaFoldDB" id="A0A7X2IPL5"/>
<dbReference type="InterPro" id="IPR016187">
    <property type="entry name" value="CTDL_fold"/>
</dbReference>
<dbReference type="EMBL" id="WKJJ01000011">
    <property type="protein sequence ID" value="MRV73791.1"/>
    <property type="molecule type" value="Genomic_DNA"/>
</dbReference>
<name>A0A7X2IPL5_9BURK</name>
<keyword evidence="1" id="KW-0732">Signal</keyword>